<evidence type="ECO:0000313" key="4">
    <source>
        <dbReference type="RefSeq" id="XP_052130827.1"/>
    </source>
</evidence>
<keyword evidence="2" id="KW-1185">Reference proteome</keyword>
<feature type="region of interest" description="Disordered" evidence="1">
    <location>
        <begin position="1"/>
        <end position="124"/>
    </location>
</feature>
<evidence type="ECO:0000256" key="1">
    <source>
        <dbReference type="SAM" id="MobiDB-lite"/>
    </source>
</evidence>
<feature type="compositionally biased region" description="Basic and acidic residues" evidence="1">
    <location>
        <begin position="47"/>
        <end position="57"/>
    </location>
</feature>
<protein>
    <submittedName>
        <fullName evidence="3 4">Uncharacterized protein LOC113214487</fullName>
    </submittedName>
</protein>
<sequence>MESEMQNETQMLRARRASLPLKKRKLFDVPKAPQHVMSPISGASPEPLEKKAKDLKKLPYPTVRSRHGAKRNSGKESTDSQKADREDSPDPLKKKAKEVKKASCSSVRPRRKARKNSEKENTDS</sequence>
<proteinExistence type="predicted"/>
<feature type="compositionally biased region" description="Basic and acidic residues" evidence="1">
    <location>
        <begin position="115"/>
        <end position="124"/>
    </location>
</feature>
<feature type="compositionally biased region" description="Polar residues" evidence="1">
    <location>
        <begin position="1"/>
        <end position="10"/>
    </location>
</feature>
<evidence type="ECO:0000313" key="2">
    <source>
        <dbReference type="Proteomes" id="UP000504606"/>
    </source>
</evidence>
<dbReference type="Proteomes" id="UP000504606">
    <property type="component" value="Unplaced"/>
</dbReference>
<dbReference type="GeneID" id="113214487"/>
<name>A0A9C6XUA8_FRAOC</name>
<feature type="compositionally biased region" description="Basic and acidic residues" evidence="1">
    <location>
        <begin position="73"/>
        <end position="93"/>
    </location>
</feature>
<dbReference type="RefSeq" id="XP_052130826.1">
    <property type="nucleotide sequence ID" value="XM_052274866.1"/>
</dbReference>
<dbReference type="KEGG" id="foc:113214487"/>
<gene>
    <name evidence="3 4" type="primary">LOC113214487</name>
</gene>
<dbReference type="AlphaFoldDB" id="A0A9C6XUA8"/>
<organism evidence="2 3">
    <name type="scientific">Frankliniella occidentalis</name>
    <name type="common">Western flower thrips</name>
    <name type="synonym">Euthrips occidentalis</name>
    <dbReference type="NCBI Taxonomy" id="133901"/>
    <lineage>
        <taxon>Eukaryota</taxon>
        <taxon>Metazoa</taxon>
        <taxon>Ecdysozoa</taxon>
        <taxon>Arthropoda</taxon>
        <taxon>Hexapoda</taxon>
        <taxon>Insecta</taxon>
        <taxon>Pterygota</taxon>
        <taxon>Neoptera</taxon>
        <taxon>Paraneoptera</taxon>
        <taxon>Thysanoptera</taxon>
        <taxon>Terebrantia</taxon>
        <taxon>Thripoidea</taxon>
        <taxon>Thripidae</taxon>
        <taxon>Frankliniella</taxon>
    </lineage>
</organism>
<reference evidence="3 4" key="1">
    <citation type="submission" date="2025-04" db="UniProtKB">
        <authorList>
            <consortium name="RefSeq"/>
        </authorList>
    </citation>
    <scope>IDENTIFICATION</scope>
    <source>
        <tissue evidence="3 4">Whole organism</tissue>
    </source>
</reference>
<evidence type="ECO:0000313" key="3">
    <source>
        <dbReference type="RefSeq" id="XP_052130826.1"/>
    </source>
</evidence>
<dbReference type="RefSeq" id="XP_052130827.1">
    <property type="nucleotide sequence ID" value="XM_052274867.1"/>
</dbReference>
<accession>A0A9C6XUA8</accession>
<feature type="compositionally biased region" description="Basic residues" evidence="1">
    <location>
        <begin position="13"/>
        <end position="25"/>
    </location>
</feature>